<dbReference type="Proteomes" id="UP000694843">
    <property type="component" value="Unplaced"/>
</dbReference>
<dbReference type="RefSeq" id="XP_018019160.1">
    <property type="nucleotide sequence ID" value="XM_018163671.2"/>
</dbReference>
<sequence>MPQLHQPGTLFSTSLYAIAHHFEYLCYGIRDRKQMAQILEDDTYRTYPGPFTRCPSRVLEGALHALHTSPRVRHVQTRHLHMLLQPQLLQLHLTFGSGDVHVALQLLHERCTALRVLNISYLRNIEPNILLSLTPNLTHLTHLNLAHTEADDTVLSGVGRHCPLLRDINVSCCPVSENALRRLFWDSHHKVKTCGRVTRVNLTGCEVSPGGVRAGLLLQPALQHVEHENNLLAFDVNHGYDWADELSYAITSLTATGVLVTDVAMDTIVAVCPCLTSLTLSSCVVSQSTLLTISSLSQLTQLSITNTADESVGFCESIVPLLCVRGSQLTSLLLATFTYVDLNVIGAACPNIENLALSNVAVFEPVALATASASGGKPFERLQALEIWTELRNSSCSAAVLRLLLLHCTALRNLLLRGADQLSHDQLMTIWLTSNPMQELTRLTLDTCPNVTSSTLEFLLTQENKLNMLRVWNCFNIHKSHEINILSMIKTGNMDVYFEWYAWEG</sequence>
<dbReference type="OrthoDB" id="6350214at2759"/>
<organism evidence="1 2">
    <name type="scientific">Hyalella azteca</name>
    <name type="common">Amphipod</name>
    <dbReference type="NCBI Taxonomy" id="294128"/>
    <lineage>
        <taxon>Eukaryota</taxon>
        <taxon>Metazoa</taxon>
        <taxon>Ecdysozoa</taxon>
        <taxon>Arthropoda</taxon>
        <taxon>Crustacea</taxon>
        <taxon>Multicrustacea</taxon>
        <taxon>Malacostraca</taxon>
        <taxon>Eumalacostraca</taxon>
        <taxon>Peracarida</taxon>
        <taxon>Amphipoda</taxon>
        <taxon>Senticaudata</taxon>
        <taxon>Talitrida</taxon>
        <taxon>Talitroidea</taxon>
        <taxon>Hyalellidae</taxon>
        <taxon>Hyalella</taxon>
    </lineage>
</organism>
<dbReference type="PANTHER" id="PTHR13318:SF95">
    <property type="entry name" value="F-BOX PROTEIN YLR352W"/>
    <property type="match status" value="1"/>
</dbReference>
<dbReference type="GO" id="GO:0031146">
    <property type="term" value="P:SCF-dependent proteasomal ubiquitin-dependent protein catabolic process"/>
    <property type="evidence" value="ECO:0007669"/>
    <property type="project" value="TreeGrafter"/>
</dbReference>
<gene>
    <name evidence="2" type="primary">LOC108675642</name>
</gene>
<dbReference type="InterPro" id="IPR006553">
    <property type="entry name" value="Leu-rich_rpt_Cys-con_subtyp"/>
</dbReference>
<dbReference type="AlphaFoldDB" id="A0A8B7NZM9"/>
<dbReference type="GO" id="GO:0019005">
    <property type="term" value="C:SCF ubiquitin ligase complex"/>
    <property type="evidence" value="ECO:0007669"/>
    <property type="project" value="TreeGrafter"/>
</dbReference>
<keyword evidence="1" id="KW-1185">Reference proteome</keyword>
<evidence type="ECO:0000313" key="2">
    <source>
        <dbReference type="RefSeq" id="XP_018019160.1"/>
    </source>
</evidence>
<evidence type="ECO:0000313" key="1">
    <source>
        <dbReference type="Proteomes" id="UP000694843"/>
    </source>
</evidence>
<dbReference type="KEGG" id="hazt:108675642"/>
<protein>
    <submittedName>
        <fullName evidence="2">F-box/LRR-repeat protein 20</fullName>
    </submittedName>
</protein>
<proteinExistence type="predicted"/>
<name>A0A8B7NZM9_HYAAZ</name>
<dbReference type="OMA" id="HKSHEIN"/>
<dbReference type="SMART" id="SM00367">
    <property type="entry name" value="LRR_CC"/>
    <property type="match status" value="5"/>
</dbReference>
<accession>A0A8B7NZM9</accession>
<dbReference type="Gene3D" id="3.80.10.10">
    <property type="entry name" value="Ribonuclease Inhibitor"/>
    <property type="match status" value="2"/>
</dbReference>
<dbReference type="InterPro" id="IPR032675">
    <property type="entry name" value="LRR_dom_sf"/>
</dbReference>
<reference evidence="2" key="1">
    <citation type="submission" date="2025-08" db="UniProtKB">
        <authorList>
            <consortium name="RefSeq"/>
        </authorList>
    </citation>
    <scope>IDENTIFICATION</scope>
    <source>
        <tissue evidence="2">Whole organism</tissue>
    </source>
</reference>
<dbReference type="PANTHER" id="PTHR13318">
    <property type="entry name" value="PARTNER OF PAIRED, ISOFORM B-RELATED"/>
    <property type="match status" value="1"/>
</dbReference>
<dbReference type="SUPFAM" id="SSF52047">
    <property type="entry name" value="RNI-like"/>
    <property type="match status" value="1"/>
</dbReference>
<dbReference type="GeneID" id="108675642"/>